<reference evidence="6" key="1">
    <citation type="journal article" date="2020" name="Fungal Divers.">
        <title>Resolving the Mortierellaceae phylogeny through synthesis of multi-gene phylogenetics and phylogenomics.</title>
        <authorList>
            <person name="Vandepol N."/>
            <person name="Liber J."/>
            <person name="Desiro A."/>
            <person name="Na H."/>
            <person name="Kennedy M."/>
            <person name="Barry K."/>
            <person name="Grigoriev I.V."/>
            <person name="Miller A.N."/>
            <person name="O'Donnell K."/>
            <person name="Stajich J.E."/>
            <person name="Bonito G."/>
        </authorList>
    </citation>
    <scope>NUCLEOTIDE SEQUENCE</scope>
    <source>
        <strain evidence="6">KOD1015</strain>
    </source>
</reference>
<keyword evidence="4" id="KW-0479">Metal-binding</keyword>
<comment type="subcellular location">
    <subcellularLocation>
        <location evidence="1">Host cell</location>
    </subcellularLocation>
    <subcellularLocation>
        <location evidence="2">Secreted</location>
    </subcellularLocation>
</comment>
<name>A0A9P6FMI4_9FUNG</name>
<dbReference type="OrthoDB" id="2419111at2759"/>
<evidence type="ECO:0000256" key="4">
    <source>
        <dbReference type="PROSITE-ProRule" id="PRU00042"/>
    </source>
</evidence>
<comment type="caution">
    <text evidence="6">The sequence shown here is derived from an EMBL/GenBank/DDBJ whole genome shotgun (WGS) entry which is preliminary data.</text>
</comment>
<feature type="domain" description="C2H2-type" evidence="5">
    <location>
        <begin position="33"/>
        <end position="62"/>
    </location>
</feature>
<keyword evidence="4" id="KW-0863">Zinc-finger</keyword>
<dbReference type="Gene3D" id="3.30.160.60">
    <property type="entry name" value="Classic Zinc Finger"/>
    <property type="match status" value="1"/>
</dbReference>
<evidence type="ECO:0000313" key="6">
    <source>
        <dbReference type="EMBL" id="KAF9578388.1"/>
    </source>
</evidence>
<dbReference type="PROSITE" id="PS00028">
    <property type="entry name" value="ZINC_FINGER_C2H2_1"/>
    <property type="match status" value="1"/>
</dbReference>
<dbReference type="EMBL" id="JAABOA010003704">
    <property type="protein sequence ID" value="KAF9578388.1"/>
    <property type="molecule type" value="Genomic_DNA"/>
</dbReference>
<evidence type="ECO:0000256" key="3">
    <source>
        <dbReference type="ARBA" id="ARBA00022525"/>
    </source>
</evidence>
<dbReference type="PROSITE" id="PS50157">
    <property type="entry name" value="ZINC_FINGER_C2H2_2"/>
    <property type="match status" value="1"/>
</dbReference>
<evidence type="ECO:0000256" key="2">
    <source>
        <dbReference type="ARBA" id="ARBA00004613"/>
    </source>
</evidence>
<dbReference type="Pfam" id="PF00096">
    <property type="entry name" value="zf-C2H2"/>
    <property type="match status" value="1"/>
</dbReference>
<keyword evidence="7" id="KW-1185">Reference proteome</keyword>
<keyword evidence="3" id="KW-0964">Secreted</keyword>
<evidence type="ECO:0000313" key="7">
    <source>
        <dbReference type="Proteomes" id="UP000780801"/>
    </source>
</evidence>
<proteinExistence type="predicted"/>
<accession>A0A9P6FMI4</accession>
<dbReference type="InterPro" id="IPR013087">
    <property type="entry name" value="Znf_C2H2_type"/>
</dbReference>
<dbReference type="Proteomes" id="UP000780801">
    <property type="component" value="Unassembled WGS sequence"/>
</dbReference>
<dbReference type="Pfam" id="PF20147">
    <property type="entry name" value="Crinkler"/>
    <property type="match status" value="1"/>
</dbReference>
<evidence type="ECO:0000256" key="1">
    <source>
        <dbReference type="ARBA" id="ARBA00004340"/>
    </source>
</evidence>
<dbReference type="AlphaFoldDB" id="A0A9P6FMI4"/>
<organism evidence="6 7">
    <name type="scientific">Lunasporangiospora selenospora</name>
    <dbReference type="NCBI Taxonomy" id="979761"/>
    <lineage>
        <taxon>Eukaryota</taxon>
        <taxon>Fungi</taxon>
        <taxon>Fungi incertae sedis</taxon>
        <taxon>Mucoromycota</taxon>
        <taxon>Mortierellomycotina</taxon>
        <taxon>Mortierellomycetes</taxon>
        <taxon>Mortierellales</taxon>
        <taxon>Mortierellaceae</taxon>
        <taxon>Lunasporangiospora</taxon>
    </lineage>
</organism>
<protein>
    <recommendedName>
        <fullName evidence="5">C2H2-type domain-containing protein</fullName>
    </recommendedName>
</protein>
<evidence type="ECO:0000259" key="5">
    <source>
        <dbReference type="PROSITE" id="PS50157"/>
    </source>
</evidence>
<keyword evidence="4" id="KW-0862">Zinc</keyword>
<dbReference type="GO" id="GO:0043657">
    <property type="term" value="C:host cell"/>
    <property type="evidence" value="ECO:0007669"/>
    <property type="project" value="UniProtKB-SubCell"/>
</dbReference>
<dbReference type="GO" id="GO:0005576">
    <property type="term" value="C:extracellular region"/>
    <property type="evidence" value="ECO:0007669"/>
    <property type="project" value="UniProtKB-SubCell"/>
</dbReference>
<sequence>MSKESQALDCPLCHKCFKNKHSLSSPTTRLDHLLCPVSLCGKSYQSRSKFNTHLNEHAKSSTAPDAYLCPRCDKVFVDIPIADLKDAIKARLSPQFDAIAAKDLILWRVSILLPDDEDEQSILLDKISEKKKLQALSKLSKVFDTDLPEGTIHIVAQRPFDLPLMVIVKPEKKVFVWATAVETATLDD</sequence>
<dbReference type="InterPro" id="IPR045379">
    <property type="entry name" value="Crinkler_N"/>
</dbReference>
<dbReference type="GO" id="GO:0008270">
    <property type="term" value="F:zinc ion binding"/>
    <property type="evidence" value="ECO:0007669"/>
    <property type="project" value="UniProtKB-KW"/>
</dbReference>
<gene>
    <name evidence="6" type="ORF">BGW38_005836</name>
</gene>